<dbReference type="PANTHER" id="PTHR13405:SF11">
    <property type="entry name" value="NUCLEAR PORE COMPLEX PROTEIN NUP133"/>
    <property type="match status" value="1"/>
</dbReference>
<evidence type="ECO:0000256" key="5">
    <source>
        <dbReference type="SAM" id="MobiDB-lite"/>
    </source>
</evidence>
<dbReference type="VEuPathDB" id="AmoebaDB:DICPUDRAFT_46595"/>
<proteinExistence type="inferred from homology"/>
<dbReference type="GO" id="GO:0000972">
    <property type="term" value="P:transcription-dependent tethering of RNA polymerase II gene DNA at nuclear periphery"/>
    <property type="evidence" value="ECO:0000318"/>
    <property type="project" value="GO_Central"/>
</dbReference>
<evidence type="ECO:0000256" key="3">
    <source>
        <dbReference type="ARBA" id="ARBA00022448"/>
    </source>
</evidence>
<feature type="region of interest" description="Disordered" evidence="5">
    <location>
        <begin position="1"/>
        <end position="25"/>
    </location>
</feature>
<name>F0ZFF7_DICPU</name>
<dbReference type="eggNOG" id="ENOG502RBZG">
    <property type="taxonomic scope" value="Eukaryota"/>
</dbReference>
<gene>
    <name evidence="6" type="ORF">DICPUDRAFT_46595</name>
</gene>
<dbReference type="InParanoid" id="F0ZFF7"/>
<dbReference type="SUPFAM" id="SSF117289">
    <property type="entry name" value="Nucleoporin domain"/>
    <property type="match status" value="1"/>
</dbReference>
<dbReference type="RefSeq" id="XP_003286143.1">
    <property type="nucleotide sequence ID" value="XM_003286095.1"/>
</dbReference>
<dbReference type="Proteomes" id="UP000001064">
    <property type="component" value="Unassembled WGS sequence"/>
</dbReference>
<protein>
    <submittedName>
        <fullName evidence="6">Uncharacterized protein</fullName>
    </submittedName>
</protein>
<dbReference type="InterPro" id="IPR037624">
    <property type="entry name" value="Nup133-like"/>
</dbReference>
<dbReference type="AlphaFoldDB" id="F0ZFF7"/>
<dbReference type="FunCoup" id="F0ZFF7">
    <property type="interactions" value="4"/>
</dbReference>
<keyword evidence="3" id="KW-0813">Transport</keyword>
<dbReference type="OMA" id="QFYFFSE"/>
<dbReference type="STRING" id="5786.F0ZFF7"/>
<evidence type="ECO:0000313" key="6">
    <source>
        <dbReference type="EMBL" id="EGC37329.1"/>
    </source>
</evidence>
<dbReference type="GO" id="GO:0016973">
    <property type="term" value="P:poly(A)+ mRNA export from nucleus"/>
    <property type="evidence" value="ECO:0000318"/>
    <property type="project" value="GO_Central"/>
</dbReference>
<dbReference type="GO" id="GO:0017056">
    <property type="term" value="F:structural constituent of nuclear pore"/>
    <property type="evidence" value="ECO:0000318"/>
    <property type="project" value="GO_Central"/>
</dbReference>
<feature type="compositionally biased region" description="Low complexity" evidence="5">
    <location>
        <begin position="12"/>
        <end position="25"/>
    </location>
</feature>
<keyword evidence="4" id="KW-0539">Nucleus</keyword>
<dbReference type="InterPro" id="IPR015943">
    <property type="entry name" value="WD40/YVTN_repeat-like_dom_sf"/>
</dbReference>
<dbReference type="GeneID" id="10500015"/>
<keyword evidence="7" id="KW-1185">Reference proteome</keyword>
<dbReference type="OrthoDB" id="103454at2759"/>
<dbReference type="EMBL" id="GL871002">
    <property type="protein sequence ID" value="EGC37329.1"/>
    <property type="molecule type" value="Genomic_DNA"/>
</dbReference>
<dbReference type="Gene3D" id="1.20.58.1380">
    <property type="match status" value="1"/>
</dbReference>
<evidence type="ECO:0000256" key="4">
    <source>
        <dbReference type="ARBA" id="ARBA00023242"/>
    </source>
</evidence>
<comment type="similarity">
    <text evidence="2">Belongs to the nucleoporin Nup133 family.</text>
</comment>
<reference evidence="7" key="1">
    <citation type="journal article" date="2011" name="Genome Biol.">
        <title>Comparative genomics of the social amoebae Dictyostelium discoideum and Dictyostelium purpureum.</title>
        <authorList>
            <consortium name="US DOE Joint Genome Institute (JGI-PGF)"/>
            <person name="Sucgang R."/>
            <person name="Kuo A."/>
            <person name="Tian X."/>
            <person name="Salerno W."/>
            <person name="Parikh A."/>
            <person name="Feasley C.L."/>
            <person name="Dalin E."/>
            <person name="Tu H."/>
            <person name="Huang E."/>
            <person name="Barry K."/>
            <person name="Lindquist E."/>
            <person name="Shapiro H."/>
            <person name="Bruce D."/>
            <person name="Schmutz J."/>
            <person name="Salamov A."/>
            <person name="Fey P."/>
            <person name="Gaudet P."/>
            <person name="Anjard C."/>
            <person name="Babu M.M."/>
            <person name="Basu S."/>
            <person name="Bushmanova Y."/>
            <person name="van der Wel H."/>
            <person name="Katoh-Kurasawa M."/>
            <person name="Dinh C."/>
            <person name="Coutinho P.M."/>
            <person name="Saito T."/>
            <person name="Elias M."/>
            <person name="Schaap P."/>
            <person name="Kay R.R."/>
            <person name="Henrissat B."/>
            <person name="Eichinger L."/>
            <person name="Rivero F."/>
            <person name="Putnam N.H."/>
            <person name="West C.M."/>
            <person name="Loomis W.F."/>
            <person name="Chisholm R.L."/>
            <person name="Shaulsky G."/>
            <person name="Strassmann J.E."/>
            <person name="Queller D.C."/>
            <person name="Kuspa A."/>
            <person name="Grigoriev I.V."/>
        </authorList>
    </citation>
    <scope>NUCLEOTIDE SEQUENCE [LARGE SCALE GENOMIC DNA]</scope>
    <source>
        <strain evidence="7">QSDP1</strain>
    </source>
</reference>
<dbReference type="PANTHER" id="PTHR13405">
    <property type="entry name" value="NUCLEAR PORE COMPLEX PROTEIN NUP133"/>
    <property type="match status" value="1"/>
</dbReference>
<comment type="subcellular location">
    <subcellularLocation>
        <location evidence="1">Nucleus</location>
    </subcellularLocation>
</comment>
<sequence length="1096" mass="126684">MYYQKTKKKINESSQQQSFNNNNNNTIKSSIFDGAGLTNFKKQEYNLTPTFDLPFILAQTINETGKPISKLNLSGSLNNDGSCFIIFDKNLYIWSIDRPEYCDKIELLENIKRNHIVVYKNKISSDRFTVFICSPITGFIRYWGNSSRPNVSQDLPLDSPSGNNFNIYITECNPGVIVGNSLGSIYLVSIKNNNQLTSKKINKPQGMFSYLYLSRQLPVISVSSVNNLQSSSQQQSFMSGTNNTVINSKFIYVLTEGSLLKYEIANNGTEAVVLDYLIHKEIQKQFQDVPDIRFHQMYIETVQDQNKDQVEIVNIILYETSSSSHSHVNYYLFQVEIQNEQIFKSKRIDNFVSNKQISSGGLKPTEPNFSTDSIKYFLVWNDCIFYYLRNQFSQSNITSGLIKFQNQDIAFSGFFKNQFYFFSEKGIMKVNLFNSGQIQSSSPSGSSTPPMLISMDTDTATVPTILFDIPQNEEMIFAKRNNVLKWMNLISLKQFDKAEQFFKQFKSYQDLNQIIQQVSIFIVDQQPSSRFWADDGTKMLCNLGTDMSVQLKQQLEDKKKRYAFFLKCISENNLERSLNNETKESLRKNEVLVRLAIELRDYQNHQISKPSILPQLIQDLVKELNPNWSNMGMNIHEIFYSYVSGIDQILISIVSKLQEPLQKPTSQKVRNLLEGSEIFYKAIEIIPVEFLNLPIISQPNKITAQTLMFQLISNLVSFIQSEFKQNSATLIIYKKDLGISDIDNLFYNLLFKITEKYLYSLKINQNDQFNQMKTRIIEPFILFGKFDEAIKLANQFDDYQSYIDVYIADVNNRDIQIKQVTDCLKKFEAMNTSLSKIYQYMLDKDLKSEILQLPSEFNDSLALFLQQYSDLSWIHAIRMKNYSKSSEILYGKANQLSGSFENPLKEKKNYLSAAKIALLASSSGQLQPTQQNQLNIINQNLTLIKTQKYFFPNAKQVYTASDLIKDILKQISEYENPLEIYLSCIDIILESNLLLSKSDSDNYLLNILKISLEKETVFSEKSKSDIQLDYCIRDTDFFKVIASGFPKELAQANLRLLIESYYNSKINEFNNQPEKKRDFEIWITRLLELSKNEISN</sequence>
<dbReference type="GO" id="GO:0006606">
    <property type="term" value="P:protein import into nucleus"/>
    <property type="evidence" value="ECO:0000318"/>
    <property type="project" value="GO_Central"/>
</dbReference>
<evidence type="ECO:0000256" key="2">
    <source>
        <dbReference type="ARBA" id="ARBA00005569"/>
    </source>
</evidence>
<evidence type="ECO:0000313" key="7">
    <source>
        <dbReference type="Proteomes" id="UP000001064"/>
    </source>
</evidence>
<dbReference type="GO" id="GO:0031080">
    <property type="term" value="C:nuclear pore outer ring"/>
    <property type="evidence" value="ECO:0000318"/>
    <property type="project" value="GO_Central"/>
</dbReference>
<evidence type="ECO:0000256" key="1">
    <source>
        <dbReference type="ARBA" id="ARBA00004123"/>
    </source>
</evidence>
<dbReference type="Gene3D" id="2.130.10.10">
    <property type="entry name" value="YVTN repeat-like/Quinoprotein amine dehydrogenase"/>
    <property type="match status" value="1"/>
</dbReference>
<accession>F0ZFF7</accession>
<organism evidence="6 7">
    <name type="scientific">Dictyostelium purpureum</name>
    <name type="common">Slime mold</name>
    <dbReference type="NCBI Taxonomy" id="5786"/>
    <lineage>
        <taxon>Eukaryota</taxon>
        <taxon>Amoebozoa</taxon>
        <taxon>Evosea</taxon>
        <taxon>Eumycetozoa</taxon>
        <taxon>Dictyostelia</taxon>
        <taxon>Dictyosteliales</taxon>
        <taxon>Dictyosteliaceae</taxon>
        <taxon>Dictyostelium</taxon>
    </lineage>
</organism>
<dbReference type="KEGG" id="dpp:DICPUDRAFT_46595"/>